<dbReference type="Proteomes" id="UP000260983">
    <property type="component" value="Unassembled WGS sequence"/>
</dbReference>
<organism evidence="1 2">
    <name type="scientific">Bacteroides oleiciplenus</name>
    <dbReference type="NCBI Taxonomy" id="626931"/>
    <lineage>
        <taxon>Bacteria</taxon>
        <taxon>Pseudomonadati</taxon>
        <taxon>Bacteroidota</taxon>
        <taxon>Bacteroidia</taxon>
        <taxon>Bacteroidales</taxon>
        <taxon>Bacteroidaceae</taxon>
        <taxon>Bacteroides</taxon>
    </lineage>
</organism>
<dbReference type="RefSeq" id="WP_117722986.1">
    <property type="nucleotide sequence ID" value="NZ_QSUL01000001.1"/>
</dbReference>
<sequence>MKNLNEITSRFNDIDDLPVSEEMLGAYMEGNLSNEETWFVKCQLDSSPMFDAFSQNVIELERENIIDFDSMDEIGDISVCQEEYFSTEDLPIIPHPHSESYTPSDECNELEFSLTNTDSNKIDSDIISELYEMNSDLSMHTETSADSCNFNEGDISIEDVYNEEF</sequence>
<evidence type="ECO:0000313" key="1">
    <source>
        <dbReference type="EMBL" id="RGN40164.1"/>
    </source>
</evidence>
<comment type="caution">
    <text evidence="1">The sequence shown here is derived from an EMBL/GenBank/DDBJ whole genome shotgun (WGS) entry which is preliminary data.</text>
</comment>
<evidence type="ECO:0000313" key="2">
    <source>
        <dbReference type="Proteomes" id="UP000260983"/>
    </source>
</evidence>
<accession>A0A3E5BRA9</accession>
<reference evidence="1 2" key="1">
    <citation type="submission" date="2018-08" db="EMBL/GenBank/DDBJ databases">
        <title>A genome reference for cultivated species of the human gut microbiota.</title>
        <authorList>
            <person name="Zou Y."/>
            <person name="Xue W."/>
            <person name="Luo G."/>
        </authorList>
    </citation>
    <scope>NUCLEOTIDE SEQUENCE [LARGE SCALE GENOMIC DNA]</scope>
    <source>
        <strain evidence="1 2">OM05-15BH</strain>
    </source>
</reference>
<protein>
    <submittedName>
        <fullName evidence="1">Uncharacterized protein</fullName>
    </submittedName>
</protein>
<gene>
    <name evidence="1" type="ORF">DXB65_00495</name>
</gene>
<dbReference type="AlphaFoldDB" id="A0A3E5BRA9"/>
<proteinExistence type="predicted"/>
<dbReference type="EMBL" id="QSUL01000001">
    <property type="protein sequence ID" value="RGN40164.1"/>
    <property type="molecule type" value="Genomic_DNA"/>
</dbReference>
<name>A0A3E5BRA9_9BACE</name>